<feature type="chain" id="PRO_5010241565" evidence="1">
    <location>
        <begin position="23"/>
        <end position="261"/>
    </location>
</feature>
<dbReference type="EMBL" id="FNBD01000013">
    <property type="protein sequence ID" value="SDF37393.1"/>
    <property type="molecule type" value="Genomic_DNA"/>
</dbReference>
<reference evidence="3" key="1">
    <citation type="submission" date="2016-10" db="EMBL/GenBank/DDBJ databases">
        <authorList>
            <person name="Varghese N."/>
            <person name="Submissions S."/>
        </authorList>
    </citation>
    <scope>NUCLEOTIDE SEQUENCE [LARGE SCALE GENOMIC DNA]</scope>
    <source>
        <strain evidence="3">DSM 24729</strain>
    </source>
</reference>
<name>A0A1G7KJG9_9FLAO</name>
<feature type="signal peptide" evidence="1">
    <location>
        <begin position="1"/>
        <end position="22"/>
    </location>
</feature>
<dbReference type="Pfam" id="PF13715">
    <property type="entry name" value="CarbopepD_reg_2"/>
    <property type="match status" value="1"/>
</dbReference>
<dbReference type="AlphaFoldDB" id="A0A1G7KJG9"/>
<proteinExistence type="predicted"/>
<evidence type="ECO:0000313" key="3">
    <source>
        <dbReference type="Proteomes" id="UP000182114"/>
    </source>
</evidence>
<protein>
    <submittedName>
        <fullName evidence="2">CarboxypepD_reg-like domain-containing protein</fullName>
    </submittedName>
</protein>
<evidence type="ECO:0000256" key="1">
    <source>
        <dbReference type="SAM" id="SignalP"/>
    </source>
</evidence>
<accession>A0A1G7KJG9</accession>
<evidence type="ECO:0000313" key="2">
    <source>
        <dbReference type="EMBL" id="SDF37393.1"/>
    </source>
</evidence>
<dbReference type="SUPFAM" id="SSF49464">
    <property type="entry name" value="Carboxypeptidase regulatory domain-like"/>
    <property type="match status" value="1"/>
</dbReference>
<sequence length="261" mass="29252">MIRKLKHTLVFICFAASFYGQAQGVFSKDIEGKVSSADGDVAATHVLNVSTKKAAITDIDGFFKISASLKDTLVFSAIQFQRKEIIVTAEILTSKTIYITLDPALNELKEVVVMPYNLTGNLAQDMRSEPVVVAATLGLPNAYVKKKTQGERKLNEATTGGGLIPVNPIINAITGRTKMLKDRVKRDEKYARTERVRAFYADTLYVTELKIPALKIDDFLYFCEVDDSFSSVVDTHNKIRIWEFLKKKSKVYRENNNIETP</sequence>
<dbReference type="eggNOG" id="COG1629">
    <property type="taxonomic scope" value="Bacteria"/>
</dbReference>
<organism evidence="2 3">
    <name type="scientific">Cellulophaga baltica</name>
    <dbReference type="NCBI Taxonomy" id="76594"/>
    <lineage>
        <taxon>Bacteria</taxon>
        <taxon>Pseudomonadati</taxon>
        <taxon>Bacteroidota</taxon>
        <taxon>Flavobacteriia</taxon>
        <taxon>Flavobacteriales</taxon>
        <taxon>Flavobacteriaceae</taxon>
        <taxon>Cellulophaga</taxon>
    </lineage>
</organism>
<dbReference type="RefSeq" id="WP_254788419.1">
    <property type="nucleotide sequence ID" value="NZ_FNBD01000013.1"/>
</dbReference>
<dbReference type="InterPro" id="IPR008969">
    <property type="entry name" value="CarboxyPept-like_regulatory"/>
</dbReference>
<dbReference type="Proteomes" id="UP000182114">
    <property type="component" value="Unassembled WGS sequence"/>
</dbReference>
<keyword evidence="3" id="KW-1185">Reference proteome</keyword>
<keyword evidence="1" id="KW-0732">Signal</keyword>
<gene>
    <name evidence="2" type="ORF">SAMN04487992_1135</name>
</gene>